<feature type="coiled-coil region" evidence="1">
    <location>
        <begin position="24"/>
        <end position="157"/>
    </location>
</feature>
<sequence>MATEYMVRRAEKRLPSSQEEHESIAELRRQIVEANTTIAVLTEQLKAATKTQERLEKELGEARANAPELMMELAISRERLQAAEMNQARLEKQLVECEPRITKELPRLETELAVALEQLKAYDDTLKAMKQKHSLQLENIELQLRSMEETYELHQRAVLLASQSKTLDVLALSGPVYLAPMVLMPDTLKALTCVTFVIGNSLEVIEEKMKRLRGERIPGTKAILVESEDEANNIKQSIVDYGVALLERKRDENPVLVDVEFSNEPNKLCTRHCEDEAMTREEFLRLFKYPFASFGELMGHIVPEIEKPVEKKQDTVMPSIRYTASVNKLLPKAMPSSKENVVEETIRDRRWRLPGKGGSNFRRVGLNLSEKSR</sequence>
<accession>A0A976FMN4</accession>
<name>A0A976FMN4_BRELC</name>
<dbReference type="Proteomes" id="UP000294530">
    <property type="component" value="Unassembled WGS sequence"/>
</dbReference>
<dbReference type="GeneID" id="94349636"/>
<dbReference type="AlphaFoldDB" id="A0A976FMN4"/>
<dbReference type="KEGG" id="blac:94349636"/>
<keyword evidence="1" id="KW-0175">Coiled coil</keyword>
<evidence type="ECO:0000313" key="3">
    <source>
        <dbReference type="EMBL" id="TDH69221.1"/>
    </source>
</evidence>
<protein>
    <submittedName>
        <fullName evidence="3">Uncharacterized protein</fullName>
    </submittedName>
</protein>
<reference evidence="3 4" key="1">
    <citation type="journal article" date="2021" name="Genome Biol.">
        <title>AFLAP: assembly-free linkage analysis pipeline using k-mers from genome sequencing data.</title>
        <authorList>
            <person name="Fletcher K."/>
            <person name="Zhang L."/>
            <person name="Gil J."/>
            <person name="Han R."/>
            <person name="Cavanaugh K."/>
            <person name="Michelmore R."/>
        </authorList>
    </citation>
    <scope>NUCLEOTIDE SEQUENCE [LARGE SCALE GENOMIC DNA]</scope>
    <source>
        <strain evidence="3 4">SF5</strain>
    </source>
</reference>
<comment type="caution">
    <text evidence="3">The sequence shown here is derived from an EMBL/GenBank/DDBJ whole genome shotgun (WGS) entry which is preliminary data.</text>
</comment>
<organism evidence="3 4">
    <name type="scientific">Bremia lactucae</name>
    <name type="common">Lettuce downy mildew</name>
    <dbReference type="NCBI Taxonomy" id="4779"/>
    <lineage>
        <taxon>Eukaryota</taxon>
        <taxon>Sar</taxon>
        <taxon>Stramenopiles</taxon>
        <taxon>Oomycota</taxon>
        <taxon>Peronosporomycetes</taxon>
        <taxon>Peronosporales</taxon>
        <taxon>Peronosporaceae</taxon>
        <taxon>Bremia</taxon>
    </lineage>
</organism>
<dbReference type="EMBL" id="SHOA02000016">
    <property type="protein sequence ID" value="TDH69221.1"/>
    <property type="molecule type" value="Genomic_DNA"/>
</dbReference>
<feature type="region of interest" description="Disordered" evidence="2">
    <location>
        <begin position="1"/>
        <end position="21"/>
    </location>
</feature>
<dbReference type="RefSeq" id="XP_067818720.1">
    <property type="nucleotide sequence ID" value="XM_067963965.1"/>
</dbReference>
<evidence type="ECO:0000256" key="2">
    <source>
        <dbReference type="SAM" id="MobiDB-lite"/>
    </source>
</evidence>
<evidence type="ECO:0000313" key="4">
    <source>
        <dbReference type="Proteomes" id="UP000294530"/>
    </source>
</evidence>
<dbReference type="OrthoDB" id="105969at2759"/>
<proteinExistence type="predicted"/>
<evidence type="ECO:0000256" key="1">
    <source>
        <dbReference type="SAM" id="Coils"/>
    </source>
</evidence>
<gene>
    <name evidence="3" type="ORF">CCR75_005891</name>
</gene>
<keyword evidence="4" id="KW-1185">Reference proteome</keyword>